<dbReference type="InterPro" id="IPR009072">
    <property type="entry name" value="Histone-fold"/>
</dbReference>
<evidence type="ECO:0000313" key="4">
    <source>
        <dbReference type="Ensembl" id="ENSPLOP00000018644.1"/>
    </source>
</evidence>
<keyword evidence="5" id="KW-1185">Reference proteome</keyword>
<keyword evidence="1" id="KW-0544">Nucleosome core</keyword>
<sequence>MSGRHRRRHRRRRRRHAVSRSRRAELQFPVSRVERLLREGRYAPRLSASTPVFLTAVLEYLTANILELAGKEALDSHKMRITPEHVQRALGSNQHLREGESQGNSLPPAQSPMRGSIPGTVRS</sequence>
<dbReference type="GO" id="GO:0005634">
    <property type="term" value="C:nucleus"/>
    <property type="evidence" value="ECO:0007669"/>
    <property type="project" value="UniProtKB-SubCell"/>
</dbReference>
<dbReference type="GeneTree" id="ENSGT00940000162492"/>
<proteinExistence type="inferred from homology"/>
<feature type="region of interest" description="Disordered" evidence="2">
    <location>
        <begin position="90"/>
        <end position="123"/>
    </location>
</feature>
<dbReference type="SUPFAM" id="SSF47113">
    <property type="entry name" value="Histone-fold"/>
    <property type="match status" value="1"/>
</dbReference>
<dbReference type="SMART" id="SM00414">
    <property type="entry name" value="H2A"/>
    <property type="match status" value="1"/>
</dbReference>
<comment type="subcellular location">
    <subcellularLocation>
        <location evidence="1">Nucleus</location>
    </subcellularLocation>
</comment>
<evidence type="ECO:0000256" key="2">
    <source>
        <dbReference type="SAM" id="MobiDB-lite"/>
    </source>
</evidence>
<evidence type="ECO:0000313" key="5">
    <source>
        <dbReference type="Proteomes" id="UP000694399"/>
    </source>
</evidence>
<dbReference type="Proteomes" id="UP000694399">
    <property type="component" value="Unassembled WGS sequence"/>
</dbReference>
<dbReference type="Gene3D" id="1.10.20.10">
    <property type="entry name" value="Histone, subunit A"/>
    <property type="match status" value="1"/>
</dbReference>
<reference evidence="4" key="1">
    <citation type="submission" date="2025-08" db="UniProtKB">
        <authorList>
            <consortium name="Ensembl"/>
        </authorList>
    </citation>
    <scope>IDENTIFICATION</scope>
</reference>
<dbReference type="OMA" id="DEMTQNK"/>
<comment type="subunit">
    <text evidence="1">The nucleosome is a histone octamer containing two molecules each of H2A, H2B, H3 and H4 assembled in one H3-H4 heterotetramer and two H2A-H2B heterodimers. The octamer wraps approximately 147 bp of DNA.</text>
</comment>
<feature type="domain" description="Core Histone H2A/H2B/H3" evidence="3">
    <location>
        <begin position="9"/>
        <end position="90"/>
    </location>
</feature>
<name>A0A8C8XFG6_PANLE</name>
<dbReference type="Pfam" id="PF00125">
    <property type="entry name" value="Histone"/>
    <property type="match status" value="1"/>
</dbReference>
<accession>A0A8C8XFG6</accession>
<dbReference type="InterPro" id="IPR007125">
    <property type="entry name" value="H2A/H2B/H3"/>
</dbReference>
<dbReference type="GO" id="GO:0030527">
    <property type="term" value="F:structural constituent of chromatin"/>
    <property type="evidence" value="ECO:0007669"/>
    <property type="project" value="InterPro"/>
</dbReference>
<dbReference type="AlphaFoldDB" id="A0A8C8XFG6"/>
<feature type="region of interest" description="Disordered" evidence="2">
    <location>
        <begin position="1"/>
        <end position="24"/>
    </location>
</feature>
<evidence type="ECO:0000256" key="1">
    <source>
        <dbReference type="RuleBase" id="RU003767"/>
    </source>
</evidence>
<keyword evidence="1" id="KW-0539">Nucleus</keyword>
<dbReference type="GO" id="GO:0046982">
    <property type="term" value="F:protein heterodimerization activity"/>
    <property type="evidence" value="ECO:0007669"/>
    <property type="project" value="InterPro"/>
</dbReference>
<reference evidence="4" key="2">
    <citation type="submission" date="2025-09" db="UniProtKB">
        <authorList>
            <consortium name="Ensembl"/>
        </authorList>
    </citation>
    <scope>IDENTIFICATION</scope>
</reference>
<keyword evidence="1" id="KW-0158">Chromosome</keyword>
<dbReference type="Ensembl" id="ENSPLOT00000020634.1">
    <property type="protein sequence ID" value="ENSPLOP00000018644.1"/>
    <property type="gene ID" value="ENSPLOG00000013655.1"/>
</dbReference>
<protein>
    <recommendedName>
        <fullName evidence="1">Histone H2A</fullName>
    </recommendedName>
</protein>
<dbReference type="InterPro" id="IPR002119">
    <property type="entry name" value="Histone_H2A"/>
</dbReference>
<comment type="similarity">
    <text evidence="1">Belongs to the histone H2A family.</text>
</comment>
<dbReference type="PRINTS" id="PR00620">
    <property type="entry name" value="HISTONEH2A"/>
</dbReference>
<dbReference type="CDD" id="cd00074">
    <property type="entry name" value="HFD_H2A"/>
    <property type="match status" value="1"/>
</dbReference>
<feature type="compositionally biased region" description="Basic residues" evidence="2">
    <location>
        <begin position="1"/>
        <end position="21"/>
    </location>
</feature>
<keyword evidence="1" id="KW-0238">DNA-binding</keyword>
<dbReference type="GO" id="GO:0000786">
    <property type="term" value="C:nucleosome"/>
    <property type="evidence" value="ECO:0007669"/>
    <property type="project" value="UniProtKB-KW"/>
</dbReference>
<evidence type="ECO:0000259" key="3">
    <source>
        <dbReference type="Pfam" id="PF00125"/>
    </source>
</evidence>
<organism evidence="4 5">
    <name type="scientific">Panthera leo</name>
    <name type="common">Lion</name>
    <dbReference type="NCBI Taxonomy" id="9689"/>
    <lineage>
        <taxon>Eukaryota</taxon>
        <taxon>Metazoa</taxon>
        <taxon>Chordata</taxon>
        <taxon>Craniata</taxon>
        <taxon>Vertebrata</taxon>
        <taxon>Euteleostomi</taxon>
        <taxon>Mammalia</taxon>
        <taxon>Eutheria</taxon>
        <taxon>Laurasiatheria</taxon>
        <taxon>Carnivora</taxon>
        <taxon>Feliformia</taxon>
        <taxon>Felidae</taxon>
        <taxon>Pantherinae</taxon>
        <taxon>Panthera</taxon>
    </lineage>
</organism>
<dbReference type="GO" id="GO:0003677">
    <property type="term" value="F:DNA binding"/>
    <property type="evidence" value="ECO:0007669"/>
    <property type="project" value="UniProtKB-KW"/>
</dbReference>
<dbReference type="PANTHER" id="PTHR23430">
    <property type="entry name" value="HISTONE H2A"/>
    <property type="match status" value="1"/>
</dbReference>